<dbReference type="InterPro" id="IPR035992">
    <property type="entry name" value="Ricin_B-like_lectins"/>
</dbReference>
<keyword evidence="7 12" id="KW-1133">Transmembrane helix</keyword>
<feature type="domain" description="Glycosyltransferase 2-like" evidence="13">
    <location>
        <begin position="165"/>
        <end position="297"/>
    </location>
</feature>
<evidence type="ECO:0000256" key="5">
    <source>
        <dbReference type="ARBA" id="ARBA00022734"/>
    </source>
</evidence>
<dbReference type="InterPro" id="IPR029044">
    <property type="entry name" value="Nucleotide-diphossugar_trans"/>
</dbReference>
<dbReference type="PROSITE" id="PS50231">
    <property type="entry name" value="RICIN_B_LECTIN"/>
    <property type="match status" value="1"/>
</dbReference>
<dbReference type="GeneID" id="25336650"/>
<dbReference type="GO" id="GO:0000139">
    <property type="term" value="C:Golgi membrane"/>
    <property type="evidence" value="ECO:0007669"/>
    <property type="project" value="UniProtKB-SubCell"/>
</dbReference>
<evidence type="ECO:0000313" key="16">
    <source>
        <dbReference type="EMBL" id="CDJ56908.1"/>
    </source>
</evidence>
<feature type="transmembrane region" description="Helical" evidence="12">
    <location>
        <begin position="22"/>
        <end position="44"/>
    </location>
</feature>
<name>U6M1E0_EIMMA</name>
<dbReference type="Gene3D" id="2.80.10.50">
    <property type="match status" value="1"/>
</dbReference>
<dbReference type="Gene3D" id="3.90.550.10">
    <property type="entry name" value="Spore Coat Polysaccharide Biosynthesis Protein SpsA, Chain A"/>
    <property type="match status" value="1"/>
</dbReference>
<dbReference type="InterPro" id="IPR000772">
    <property type="entry name" value="Ricin_B_lectin"/>
</dbReference>
<evidence type="ECO:0000259" key="15">
    <source>
        <dbReference type="Pfam" id="PF02709"/>
    </source>
</evidence>
<dbReference type="Pfam" id="PF02709">
    <property type="entry name" value="Glyco_transf_7C"/>
    <property type="match status" value="1"/>
</dbReference>
<keyword evidence="6" id="KW-0735">Signal-anchor</keyword>
<feature type="domain" description="Galactosyltransferase C-terminal" evidence="15">
    <location>
        <begin position="340"/>
        <end position="398"/>
    </location>
</feature>
<evidence type="ECO:0000256" key="10">
    <source>
        <dbReference type="ARBA" id="ARBA00023157"/>
    </source>
</evidence>
<dbReference type="InterPro" id="IPR045885">
    <property type="entry name" value="GalNAc-T"/>
</dbReference>
<keyword evidence="10" id="KW-1015">Disulfide bond</keyword>
<dbReference type="PANTHER" id="PTHR11675:SF126">
    <property type="entry name" value="RICIN B LECTIN DOMAIN-CONTAINING PROTEIN"/>
    <property type="match status" value="1"/>
</dbReference>
<evidence type="ECO:0000256" key="3">
    <source>
        <dbReference type="ARBA" id="ARBA00022679"/>
    </source>
</evidence>
<evidence type="ECO:0000256" key="6">
    <source>
        <dbReference type="ARBA" id="ARBA00022968"/>
    </source>
</evidence>
<keyword evidence="9 12" id="KW-0472">Membrane</keyword>
<dbReference type="RefSeq" id="XP_013333558.1">
    <property type="nucleotide sequence ID" value="XM_013478104.1"/>
</dbReference>
<keyword evidence="5" id="KW-0430">Lectin</keyword>
<dbReference type="AlphaFoldDB" id="U6M1E0"/>
<reference evidence="16" key="1">
    <citation type="submission" date="2013-10" db="EMBL/GenBank/DDBJ databases">
        <title>Genomic analysis of the causative agents of coccidiosis in chickens.</title>
        <authorList>
            <person name="Reid A.J."/>
            <person name="Blake D."/>
            <person name="Billington K."/>
            <person name="Browne H."/>
            <person name="Dunn M."/>
            <person name="Hung S."/>
            <person name="Kawahara F."/>
            <person name="Miranda-Saavedra D."/>
            <person name="Mourier T."/>
            <person name="Nagra H."/>
            <person name="Otto T.D."/>
            <person name="Rawlings N."/>
            <person name="Sanchez A."/>
            <person name="Sanders M."/>
            <person name="Subramaniam C."/>
            <person name="Tay Y."/>
            <person name="Dear P."/>
            <person name="Doerig C."/>
            <person name="Gruber A."/>
            <person name="Parkinson J."/>
            <person name="Shirley M."/>
            <person name="Wan K.L."/>
            <person name="Berriman M."/>
            <person name="Tomley F."/>
            <person name="Pain A."/>
        </authorList>
    </citation>
    <scope>NUCLEOTIDE SEQUENCE [LARGE SCALE GENOMIC DNA]</scope>
    <source>
        <strain evidence="16">Weybridge</strain>
    </source>
</reference>
<dbReference type="OMA" id="IGCKLGF"/>
<dbReference type="Proteomes" id="UP000030763">
    <property type="component" value="Unassembled WGS sequence"/>
</dbReference>
<proteinExistence type="inferred from homology"/>
<evidence type="ECO:0000256" key="12">
    <source>
        <dbReference type="SAM" id="Phobius"/>
    </source>
</evidence>
<feature type="region of interest" description="Disordered" evidence="11">
    <location>
        <begin position="73"/>
        <end position="104"/>
    </location>
</feature>
<keyword evidence="4 12" id="KW-0812">Transmembrane</keyword>
<reference evidence="16" key="2">
    <citation type="submission" date="2013-10" db="EMBL/GenBank/DDBJ databases">
        <authorList>
            <person name="Aslett M."/>
        </authorList>
    </citation>
    <scope>NUCLEOTIDE SEQUENCE [LARGE SCALE GENOMIC DNA]</scope>
    <source>
        <strain evidence="16">Weybridge</strain>
    </source>
</reference>
<evidence type="ECO:0000259" key="13">
    <source>
        <dbReference type="Pfam" id="PF00535"/>
    </source>
</evidence>
<sequence length="627" mass="70120">MVETHHVQPADWRRPIWGCLQLTVMALGLGSILLNAVLLTRYVLPGTQLTTEGESVMDFSGAVQQHKRALDAMPRANEDDGGSIRSTNNPQMMHGPLGLNSDGTPAHVPAPPPPPDLHMPMELARGGGFNLQMSDHLPLDRVAPDSRHSACKTLEYDLDSLPAASVLMVFYNEPFSTLMRSVHSVLNRTPPPLLKEVVLLDDGSDLADVAAGGNGKLERYVKLLPKVRLLRSPKREGIVGARLRAIRAAEASIFVVLDSHIEVQNQWLEPLVSRIKQDRRRIVMPQVDGIDAETFEHIAGGIGCKLGFLWQLMEHSYESHQMQRLPREQQSHSPTDFQTSPAMAGGLFAADKEFFFSIGAYDEGFKYWGTENLEFSFRLWQCGGILECAPCSRVYHIFRKGGAGYSFPPKALTVNKMRTLLWMDEYADLAWRVLGRPNVDYGAESLKQRQEWRKQHNCKSFRWYMENVFPEADVVHLDDVPYLGQLENVASGLCMDSVGRASPGGRPALKPCAPGHATQEFMYFRWDYEDGVLRNRLVKECLAVKGGQLAMERCNPDDESQFSPTGKAPVFSLGSLAFVFVPIDFAAVLCFSFEVLNVGHPPLFKWTWQEYHPPDSFTFPALPNAEN</sequence>
<keyword evidence="3 16" id="KW-0808">Transferase</keyword>
<keyword evidence="8" id="KW-0333">Golgi apparatus</keyword>
<dbReference type="SUPFAM" id="SSF53448">
    <property type="entry name" value="Nucleotide-diphospho-sugar transferases"/>
    <property type="match status" value="1"/>
</dbReference>
<dbReference type="PANTHER" id="PTHR11675">
    <property type="entry name" value="N-ACETYLGALACTOSAMINYLTRANSFERASE"/>
    <property type="match status" value="1"/>
</dbReference>
<organism evidence="16 17">
    <name type="scientific">Eimeria maxima</name>
    <name type="common">Coccidian parasite</name>
    <dbReference type="NCBI Taxonomy" id="5804"/>
    <lineage>
        <taxon>Eukaryota</taxon>
        <taxon>Sar</taxon>
        <taxon>Alveolata</taxon>
        <taxon>Apicomplexa</taxon>
        <taxon>Conoidasida</taxon>
        <taxon>Coccidia</taxon>
        <taxon>Eucoccidiorida</taxon>
        <taxon>Eimeriorina</taxon>
        <taxon>Eimeriidae</taxon>
        <taxon>Eimeria</taxon>
    </lineage>
</organism>
<evidence type="ECO:0000256" key="8">
    <source>
        <dbReference type="ARBA" id="ARBA00023034"/>
    </source>
</evidence>
<comment type="similarity">
    <text evidence="2">Belongs to the glycosyltransferase 2 family. GalNAc-T subfamily.</text>
</comment>
<keyword evidence="17" id="KW-1185">Reference proteome</keyword>
<accession>U6M1E0</accession>
<evidence type="ECO:0000313" key="17">
    <source>
        <dbReference type="Proteomes" id="UP000030763"/>
    </source>
</evidence>
<evidence type="ECO:0000256" key="2">
    <source>
        <dbReference type="ARBA" id="ARBA00005680"/>
    </source>
</evidence>
<dbReference type="OrthoDB" id="416652at2759"/>
<dbReference type="SUPFAM" id="SSF50370">
    <property type="entry name" value="Ricin B-like lectins"/>
    <property type="match status" value="1"/>
</dbReference>
<dbReference type="InterPro" id="IPR001173">
    <property type="entry name" value="Glyco_trans_2-like"/>
</dbReference>
<dbReference type="GO" id="GO:0006493">
    <property type="term" value="P:protein O-linked glycosylation"/>
    <property type="evidence" value="ECO:0007669"/>
    <property type="project" value="TreeGrafter"/>
</dbReference>
<evidence type="ECO:0000256" key="4">
    <source>
        <dbReference type="ARBA" id="ARBA00022692"/>
    </source>
</evidence>
<dbReference type="CDD" id="cd02510">
    <property type="entry name" value="pp-GalNAc-T"/>
    <property type="match status" value="1"/>
</dbReference>
<dbReference type="EMBL" id="HG719169">
    <property type="protein sequence ID" value="CDJ56908.1"/>
    <property type="molecule type" value="Genomic_DNA"/>
</dbReference>
<evidence type="ECO:0000256" key="1">
    <source>
        <dbReference type="ARBA" id="ARBA00004323"/>
    </source>
</evidence>
<evidence type="ECO:0000259" key="14">
    <source>
        <dbReference type="Pfam" id="PF00652"/>
    </source>
</evidence>
<evidence type="ECO:0000256" key="7">
    <source>
        <dbReference type="ARBA" id="ARBA00022989"/>
    </source>
</evidence>
<protein>
    <submittedName>
        <fullName evidence="16">UDP-N-acetyl-D-galactosamine:polypeptide N-acetylgalactosaminyltransferase T3, putative</fullName>
    </submittedName>
</protein>
<comment type="subcellular location">
    <subcellularLocation>
        <location evidence="1">Golgi apparatus membrane</location>
        <topology evidence="1">Single-pass type II membrane protein</topology>
    </subcellularLocation>
</comment>
<dbReference type="Pfam" id="PF00652">
    <property type="entry name" value="Ricin_B_lectin"/>
    <property type="match status" value="1"/>
</dbReference>
<feature type="domain" description="Ricin B lectin" evidence="14">
    <location>
        <begin position="484"/>
        <end position="561"/>
    </location>
</feature>
<evidence type="ECO:0000256" key="9">
    <source>
        <dbReference type="ARBA" id="ARBA00023136"/>
    </source>
</evidence>
<dbReference type="GO" id="GO:0030246">
    <property type="term" value="F:carbohydrate binding"/>
    <property type="evidence" value="ECO:0007669"/>
    <property type="project" value="UniProtKB-KW"/>
</dbReference>
<gene>
    <name evidence="16" type="ORF">EMWEY_00026640</name>
</gene>
<dbReference type="InterPro" id="IPR027791">
    <property type="entry name" value="Galactosyl_T_C"/>
</dbReference>
<dbReference type="VEuPathDB" id="ToxoDB:EMWEY_00026640"/>
<dbReference type="GO" id="GO:0004653">
    <property type="term" value="F:polypeptide N-acetylgalactosaminyltransferase activity"/>
    <property type="evidence" value="ECO:0007669"/>
    <property type="project" value="TreeGrafter"/>
</dbReference>
<dbReference type="Pfam" id="PF00535">
    <property type="entry name" value="Glycos_transf_2"/>
    <property type="match status" value="1"/>
</dbReference>
<evidence type="ECO:0000256" key="11">
    <source>
        <dbReference type="SAM" id="MobiDB-lite"/>
    </source>
</evidence>